<dbReference type="EC" id="3.4.16.-" evidence="13"/>
<keyword evidence="6 13" id="KW-0732">Signal</keyword>
<feature type="signal peptide" evidence="13">
    <location>
        <begin position="1"/>
        <end position="19"/>
    </location>
</feature>
<dbReference type="Proteomes" id="UP000237481">
    <property type="component" value="Unassembled WGS sequence"/>
</dbReference>
<dbReference type="GO" id="GO:0006508">
    <property type="term" value="P:proteolysis"/>
    <property type="evidence" value="ECO:0007669"/>
    <property type="project" value="UniProtKB-KW"/>
</dbReference>
<dbReference type="PRINTS" id="PR00724">
    <property type="entry name" value="CRBOXYPTASEC"/>
</dbReference>
<dbReference type="InterPro" id="IPR001563">
    <property type="entry name" value="Peptidase_S10"/>
</dbReference>
<evidence type="ECO:0000256" key="11">
    <source>
        <dbReference type="ARBA" id="ARBA00025622"/>
    </source>
</evidence>
<dbReference type="GO" id="GO:0000328">
    <property type="term" value="C:fungal-type vacuole lumen"/>
    <property type="evidence" value="ECO:0007669"/>
    <property type="project" value="UniProtKB-ARBA"/>
</dbReference>
<keyword evidence="4 13" id="KW-0121">Carboxypeptidase</keyword>
<gene>
    <name evidence="14" type="ORF">TPAR_01437</name>
</gene>
<dbReference type="EMBL" id="PKSG01000148">
    <property type="protein sequence ID" value="POR38361.1"/>
    <property type="molecule type" value="Genomic_DNA"/>
</dbReference>
<evidence type="ECO:0000256" key="12">
    <source>
        <dbReference type="ARBA" id="ARBA00052076"/>
    </source>
</evidence>
<keyword evidence="9" id="KW-1015">Disulfide bond</keyword>
<dbReference type="InterPro" id="IPR018202">
    <property type="entry name" value="Ser_caboxypep_ser_AS"/>
</dbReference>
<organism evidence="14 15">
    <name type="scientific">Tolypocladium paradoxum</name>
    <dbReference type="NCBI Taxonomy" id="94208"/>
    <lineage>
        <taxon>Eukaryota</taxon>
        <taxon>Fungi</taxon>
        <taxon>Dikarya</taxon>
        <taxon>Ascomycota</taxon>
        <taxon>Pezizomycotina</taxon>
        <taxon>Sordariomycetes</taxon>
        <taxon>Hypocreomycetidae</taxon>
        <taxon>Hypocreales</taxon>
        <taxon>Ophiocordycipitaceae</taxon>
        <taxon>Tolypocladium</taxon>
    </lineage>
</organism>
<keyword evidence="15" id="KW-1185">Reference proteome</keyword>
<keyword evidence="5 13" id="KW-0645">Protease</keyword>
<comment type="caution">
    <text evidence="14">The sequence shown here is derived from an EMBL/GenBank/DDBJ whole genome shotgun (WGS) entry which is preliminary data.</text>
</comment>
<dbReference type="Pfam" id="PF00450">
    <property type="entry name" value="Peptidase_S10"/>
    <property type="match status" value="1"/>
</dbReference>
<accession>A0A2S4L7I2</accession>
<dbReference type="OrthoDB" id="443318at2759"/>
<sequence length="507" mass="55574">MRLSISALVLGGATSSAAALQGQAITGVTSGPNPKNILRKPDSHWDHVIKGADAQQGGAFRRLDGKLANYKLRAKAVDPSSLGVDTVKQYSGYLVDQEQDKHLFYCKQLAPYLGFPHMTLIKWAGFFESRNDAANDPVVLWLNGGPGCSSMVGLLDELGPAKIPNQDLKPVRNPYSWNNNASLIFIDQPVNAGFSYSSHNVSTTAAASKDIYALLTLFFTQFPQYAKQDFHISGESYAGHYIPIFSQDILSHKDRNINLKSALIGNGLTDPLAQYKYYRPMACGEGGYPSVLSQSDCQAMDNALPRCQSLIESCYAEGDAKTCASATRNCNDAMLGTFSRSGKNVYDIRRNAGTGTPSYSHQFLNSDKVKQALGVEVDRFDSCNGGINGNFVSAGDWMLPIHRSIPKILEQIPVLIYAGDADFICNWLGNRAWTDALEWPGKDAFSKAKVQPLRSATGKADYGNVKTAKNFAFMRIFQAGHMVPADQPEPAVDMFNRWISGEWFSKR</sequence>
<evidence type="ECO:0000256" key="8">
    <source>
        <dbReference type="ARBA" id="ARBA00023145"/>
    </source>
</evidence>
<proteinExistence type="inferred from homology"/>
<evidence type="ECO:0000256" key="7">
    <source>
        <dbReference type="ARBA" id="ARBA00022801"/>
    </source>
</evidence>
<dbReference type="Gene3D" id="3.40.50.1820">
    <property type="entry name" value="alpha/beta hydrolase"/>
    <property type="match status" value="1"/>
</dbReference>
<evidence type="ECO:0000256" key="3">
    <source>
        <dbReference type="ARBA" id="ARBA00022554"/>
    </source>
</evidence>
<evidence type="ECO:0000256" key="10">
    <source>
        <dbReference type="ARBA" id="ARBA00023180"/>
    </source>
</evidence>
<dbReference type="PROSITE" id="PS00131">
    <property type="entry name" value="CARBOXYPEPT_SER_SER"/>
    <property type="match status" value="1"/>
</dbReference>
<reference evidence="14 15" key="1">
    <citation type="submission" date="2018-01" db="EMBL/GenBank/DDBJ databases">
        <title>Harnessing the power of phylogenomics to disentangle the directionality and signatures of interkingdom host jumping in the parasitic fungal genus Tolypocladium.</title>
        <authorList>
            <person name="Quandt C.A."/>
            <person name="Patterson W."/>
            <person name="Spatafora J.W."/>
        </authorList>
    </citation>
    <scope>NUCLEOTIDE SEQUENCE [LARGE SCALE GENOMIC DNA]</scope>
    <source>
        <strain evidence="14 15">NRBC 100945</strain>
    </source>
</reference>
<keyword evidence="3" id="KW-0926">Vacuole</keyword>
<comment type="subcellular location">
    <subcellularLocation>
        <location evidence="1">Vacuole</location>
    </subcellularLocation>
</comment>
<evidence type="ECO:0000313" key="14">
    <source>
        <dbReference type="EMBL" id="POR38361.1"/>
    </source>
</evidence>
<comment type="catalytic activity">
    <reaction evidence="12">
        <text>Release of a C-terminal amino acid with broad specificity.</text>
        <dbReference type="EC" id="3.4.16.5"/>
    </reaction>
</comment>
<dbReference type="STRING" id="94208.A0A2S4L7I2"/>
<dbReference type="InterPro" id="IPR029058">
    <property type="entry name" value="AB_hydrolase_fold"/>
</dbReference>
<dbReference type="SUPFAM" id="SSF53474">
    <property type="entry name" value="alpha/beta-Hydrolases"/>
    <property type="match status" value="1"/>
</dbReference>
<feature type="chain" id="PRO_5015371009" description="Carboxypeptidase" evidence="13">
    <location>
        <begin position="20"/>
        <end position="507"/>
    </location>
</feature>
<evidence type="ECO:0000256" key="4">
    <source>
        <dbReference type="ARBA" id="ARBA00022645"/>
    </source>
</evidence>
<evidence type="ECO:0000256" key="2">
    <source>
        <dbReference type="ARBA" id="ARBA00009431"/>
    </source>
</evidence>
<keyword evidence="10" id="KW-0325">Glycoprotein</keyword>
<evidence type="ECO:0000256" key="9">
    <source>
        <dbReference type="ARBA" id="ARBA00023157"/>
    </source>
</evidence>
<comment type="function">
    <text evidence="11">Vacuolar carboxypeptidase involved in degradation of small peptides. Digests preferentially peptides containing an aliphatic or hydrophobic residue in P1' position, as well as methionine, leucine or phenylalanine in P1 position of ester substrate.</text>
</comment>
<protein>
    <recommendedName>
        <fullName evidence="13">Carboxypeptidase</fullName>
        <ecNumber evidence="13">3.4.16.-</ecNumber>
    </recommendedName>
</protein>
<dbReference type="FunFam" id="1.10.287.410:FF:000001">
    <property type="entry name" value="Carboxypeptidase Y"/>
    <property type="match status" value="1"/>
</dbReference>
<evidence type="ECO:0000313" key="15">
    <source>
        <dbReference type="Proteomes" id="UP000237481"/>
    </source>
</evidence>
<dbReference type="GO" id="GO:0004185">
    <property type="term" value="F:serine-type carboxypeptidase activity"/>
    <property type="evidence" value="ECO:0007669"/>
    <property type="project" value="UniProtKB-UniRule"/>
</dbReference>
<evidence type="ECO:0000256" key="6">
    <source>
        <dbReference type="ARBA" id="ARBA00022729"/>
    </source>
</evidence>
<dbReference type="Gene3D" id="1.10.287.410">
    <property type="match status" value="1"/>
</dbReference>
<keyword evidence="8" id="KW-0865">Zymogen</keyword>
<evidence type="ECO:0000256" key="5">
    <source>
        <dbReference type="ARBA" id="ARBA00022670"/>
    </source>
</evidence>
<keyword evidence="7 13" id="KW-0378">Hydrolase</keyword>
<name>A0A2S4L7I2_9HYPO</name>
<dbReference type="PANTHER" id="PTHR11802:SF113">
    <property type="entry name" value="SERINE CARBOXYPEPTIDASE CTSA-4.1"/>
    <property type="match status" value="1"/>
</dbReference>
<dbReference type="PANTHER" id="PTHR11802">
    <property type="entry name" value="SERINE PROTEASE FAMILY S10 SERINE CARBOXYPEPTIDASE"/>
    <property type="match status" value="1"/>
</dbReference>
<evidence type="ECO:0000256" key="13">
    <source>
        <dbReference type="RuleBase" id="RU361156"/>
    </source>
</evidence>
<comment type="similarity">
    <text evidence="2 13">Belongs to the peptidase S10 family.</text>
</comment>
<evidence type="ECO:0000256" key="1">
    <source>
        <dbReference type="ARBA" id="ARBA00004116"/>
    </source>
</evidence>
<dbReference type="AlphaFoldDB" id="A0A2S4L7I2"/>